<proteinExistence type="predicted"/>
<name>A0AA40BM54_9PEZI</name>
<dbReference type="AlphaFoldDB" id="A0AA40BM54"/>
<accession>A0AA40BM54</accession>
<reference evidence="2" key="1">
    <citation type="submission" date="2023-06" db="EMBL/GenBank/DDBJ databases">
        <title>Genome-scale phylogeny and comparative genomics of the fungal order Sordariales.</title>
        <authorList>
            <consortium name="Lawrence Berkeley National Laboratory"/>
            <person name="Hensen N."/>
            <person name="Bonometti L."/>
            <person name="Westerberg I."/>
            <person name="Brannstrom I.O."/>
            <person name="Guillou S."/>
            <person name="Cros-Aarteil S."/>
            <person name="Calhoun S."/>
            <person name="Haridas S."/>
            <person name="Kuo A."/>
            <person name="Mondo S."/>
            <person name="Pangilinan J."/>
            <person name="Riley R."/>
            <person name="Labutti K."/>
            <person name="Andreopoulos B."/>
            <person name="Lipzen A."/>
            <person name="Chen C."/>
            <person name="Yanf M."/>
            <person name="Daum C."/>
            <person name="Ng V."/>
            <person name="Clum A."/>
            <person name="Steindorff A."/>
            <person name="Ohm R."/>
            <person name="Martin F."/>
            <person name="Silar P."/>
            <person name="Natvig D."/>
            <person name="Lalanne C."/>
            <person name="Gautier V."/>
            <person name="Ament-Velasquez S.L."/>
            <person name="Kruys A."/>
            <person name="Hutchinson M.I."/>
            <person name="Powell A.J."/>
            <person name="Barry K."/>
            <person name="Miller A.N."/>
            <person name="Grigoriev I.V."/>
            <person name="Debuchy R."/>
            <person name="Gladieux P."/>
            <person name="Thoren M.H."/>
            <person name="Johannesson H."/>
        </authorList>
    </citation>
    <scope>NUCLEOTIDE SEQUENCE</scope>
    <source>
        <strain evidence="2">CBS 540.89</strain>
    </source>
</reference>
<protein>
    <submittedName>
        <fullName evidence="2">Uncharacterized protein</fullName>
    </submittedName>
</protein>
<organism evidence="2 3">
    <name type="scientific">Apiosordaria backusii</name>
    <dbReference type="NCBI Taxonomy" id="314023"/>
    <lineage>
        <taxon>Eukaryota</taxon>
        <taxon>Fungi</taxon>
        <taxon>Dikarya</taxon>
        <taxon>Ascomycota</taxon>
        <taxon>Pezizomycotina</taxon>
        <taxon>Sordariomycetes</taxon>
        <taxon>Sordariomycetidae</taxon>
        <taxon>Sordariales</taxon>
        <taxon>Lasiosphaeriaceae</taxon>
        <taxon>Apiosordaria</taxon>
    </lineage>
</organism>
<gene>
    <name evidence="2" type="ORF">B0T21DRAFT_393348</name>
</gene>
<feature type="compositionally biased region" description="Pro residues" evidence="1">
    <location>
        <begin position="266"/>
        <end position="279"/>
    </location>
</feature>
<evidence type="ECO:0000313" key="3">
    <source>
        <dbReference type="Proteomes" id="UP001172159"/>
    </source>
</evidence>
<feature type="region of interest" description="Disordered" evidence="1">
    <location>
        <begin position="252"/>
        <end position="299"/>
    </location>
</feature>
<keyword evidence="3" id="KW-1185">Reference proteome</keyword>
<comment type="caution">
    <text evidence="2">The sequence shown here is derived from an EMBL/GenBank/DDBJ whole genome shotgun (WGS) entry which is preliminary data.</text>
</comment>
<evidence type="ECO:0000256" key="1">
    <source>
        <dbReference type="SAM" id="MobiDB-lite"/>
    </source>
</evidence>
<dbReference type="Proteomes" id="UP001172159">
    <property type="component" value="Unassembled WGS sequence"/>
</dbReference>
<evidence type="ECO:0000313" key="2">
    <source>
        <dbReference type="EMBL" id="KAK0736724.1"/>
    </source>
</evidence>
<dbReference type="EMBL" id="JAUKTV010000006">
    <property type="protein sequence ID" value="KAK0736724.1"/>
    <property type="molecule type" value="Genomic_DNA"/>
</dbReference>
<sequence>MPRAQSQEQPGNRAALGRAMGQCFIELVPGSANVEIAQSLFGQVVQRFRPKCRFDIIIEDDTSGTMLVGKTFGRNLRFSKDFRQPPLVHQLALDYSCVVFIFEIFCFLPSPQINLKLQPRNSNQRICLFQDHLYNSDHHLLPNPRSINFTTSGQHFQQRLGVRKDSHARIWARGPHSWRVLALEFRPPALEIQPCLPDRFCKCDPLANVDIGDRAKAKGNLRDCPIVRVSDLFNKTYGDLETNDLNPVFAQDRQSSVSHRVQKAFPPGPPGPPGLLPPPKGDDKGGTESSPNGKPTKDNITAAFSPVLLQRGIRKHHKVGSRSFPRRGMVVKCLPKWGCSEPRKAGWDE</sequence>